<keyword evidence="2" id="KW-0410">Iron transport</keyword>
<evidence type="ECO:0000256" key="2">
    <source>
        <dbReference type="ARBA" id="ARBA00022496"/>
    </source>
</evidence>
<comment type="similarity">
    <text evidence="1">Belongs to the bacterial solute-binding protein 1 family.</text>
</comment>
<proteinExistence type="inferred from homology"/>
<comment type="caution">
    <text evidence="5">The sequence shown here is derived from an EMBL/GenBank/DDBJ whole genome shotgun (WGS) entry which is preliminary data.</text>
</comment>
<organism evidence="5 6">
    <name type="scientific">Nonomuraea longicatena</name>
    <dbReference type="NCBI Taxonomy" id="83682"/>
    <lineage>
        <taxon>Bacteria</taxon>
        <taxon>Bacillati</taxon>
        <taxon>Actinomycetota</taxon>
        <taxon>Actinomycetes</taxon>
        <taxon>Streptosporangiales</taxon>
        <taxon>Streptosporangiaceae</taxon>
        <taxon>Nonomuraea</taxon>
    </lineage>
</organism>
<reference evidence="5 6" key="1">
    <citation type="journal article" date="2019" name="Int. J. Syst. Evol. Microbiol.">
        <title>The Global Catalogue of Microorganisms (GCM) 10K type strain sequencing project: providing services to taxonomists for standard genome sequencing and annotation.</title>
        <authorList>
            <consortium name="The Broad Institute Genomics Platform"/>
            <consortium name="The Broad Institute Genome Sequencing Center for Infectious Disease"/>
            <person name="Wu L."/>
            <person name="Ma J."/>
        </authorList>
    </citation>
    <scope>NUCLEOTIDE SEQUENCE [LARGE SCALE GENOMIC DNA]</scope>
    <source>
        <strain evidence="5 6">JCM 11136</strain>
    </source>
</reference>
<dbReference type="InterPro" id="IPR026045">
    <property type="entry name" value="Ferric-bd"/>
</dbReference>
<dbReference type="Proteomes" id="UP001501578">
    <property type="component" value="Unassembled WGS sequence"/>
</dbReference>
<keyword evidence="2" id="KW-0408">Iron</keyword>
<feature type="chain" id="PRO_5047280407" evidence="4">
    <location>
        <begin position="22"/>
        <end position="346"/>
    </location>
</feature>
<dbReference type="PANTHER" id="PTHR30006:SF15">
    <property type="entry name" value="IRON-UTILIZATION PERIPLASMIC PROTEIN"/>
    <property type="match status" value="1"/>
</dbReference>
<dbReference type="RefSeq" id="WP_343949462.1">
    <property type="nucleotide sequence ID" value="NZ_BAAAHQ010000008.1"/>
</dbReference>
<dbReference type="PROSITE" id="PS51257">
    <property type="entry name" value="PROKAR_LIPOPROTEIN"/>
    <property type="match status" value="1"/>
</dbReference>
<dbReference type="Gene3D" id="3.40.190.10">
    <property type="entry name" value="Periplasmic binding protein-like II"/>
    <property type="match status" value="2"/>
</dbReference>
<keyword evidence="2" id="KW-0813">Transport</keyword>
<keyword evidence="6" id="KW-1185">Reference proteome</keyword>
<keyword evidence="3 4" id="KW-0732">Signal</keyword>
<protein>
    <submittedName>
        <fullName evidence="5">Iron ABC transporter substrate-binding protein</fullName>
    </submittedName>
</protein>
<evidence type="ECO:0000256" key="1">
    <source>
        <dbReference type="ARBA" id="ARBA00008520"/>
    </source>
</evidence>
<accession>A0ABN1P2E2</accession>
<dbReference type="CDD" id="cd13543">
    <property type="entry name" value="PBP2_Fbp"/>
    <property type="match status" value="1"/>
</dbReference>
<dbReference type="PANTHER" id="PTHR30006">
    <property type="entry name" value="THIAMINE-BINDING PERIPLASMIC PROTEIN-RELATED"/>
    <property type="match status" value="1"/>
</dbReference>
<evidence type="ECO:0000313" key="5">
    <source>
        <dbReference type="EMBL" id="GAA0921283.1"/>
    </source>
</evidence>
<name>A0ABN1P2E2_9ACTN</name>
<evidence type="ECO:0000256" key="4">
    <source>
        <dbReference type="SAM" id="SignalP"/>
    </source>
</evidence>
<sequence length="346" mass="36378">MSLRRLLAAASILLVSATAAACGSSSGTAEPAASGSAKPDAGADALVVYSGRNEKLVSPLLDKLKAATGRDVQVRYGDSAELAAQILEEGERTRADLFFSQDAGALGALSKQGLLAPVAQPSLDKVSEKYRGTDWVGVSGRSRVLVYDPRAVQTPPKSVFELTDAKWRGKVAWAPTNASFQAFVTGLRVLKGDAAAKDWLDGMKANETQTFKSNAEILDAVDAGKIQVGLINHYYWYAKTAEKGSIPSKLAFLPGGDPGALVNVAGVGVLKTTKHAEAAQKAVDYLLSADAQQYFAKTTKEYPLAAGVEADQGLPKLDTLTGPAIDLAKLESLEQTLKLLQDTGVV</sequence>
<keyword evidence="2" id="KW-0406">Ion transport</keyword>
<gene>
    <name evidence="5" type="ORF">GCM10009560_20010</name>
</gene>
<evidence type="ECO:0000313" key="6">
    <source>
        <dbReference type="Proteomes" id="UP001501578"/>
    </source>
</evidence>
<dbReference type="EMBL" id="BAAAHQ010000008">
    <property type="protein sequence ID" value="GAA0921283.1"/>
    <property type="molecule type" value="Genomic_DNA"/>
</dbReference>
<evidence type="ECO:0000256" key="3">
    <source>
        <dbReference type="ARBA" id="ARBA00022729"/>
    </source>
</evidence>
<feature type="signal peptide" evidence="4">
    <location>
        <begin position="1"/>
        <end position="21"/>
    </location>
</feature>
<dbReference type="PIRSF" id="PIRSF002825">
    <property type="entry name" value="CfbpA"/>
    <property type="match status" value="1"/>
</dbReference>
<dbReference type="SUPFAM" id="SSF53850">
    <property type="entry name" value="Periplasmic binding protein-like II"/>
    <property type="match status" value="1"/>
</dbReference>
<dbReference type="Pfam" id="PF13343">
    <property type="entry name" value="SBP_bac_6"/>
    <property type="match status" value="1"/>
</dbReference>